<dbReference type="EMBL" id="BSNX01000011">
    <property type="protein sequence ID" value="GLQ72043.1"/>
    <property type="molecule type" value="Genomic_DNA"/>
</dbReference>
<dbReference type="RefSeq" id="WP_101113398.1">
    <property type="nucleotide sequence ID" value="NZ_AP025144.1"/>
</dbReference>
<feature type="transmembrane region" description="Helical" evidence="1">
    <location>
        <begin position="12"/>
        <end position="32"/>
    </location>
</feature>
<evidence type="ECO:0000313" key="2">
    <source>
        <dbReference type="EMBL" id="GLQ72043.1"/>
    </source>
</evidence>
<evidence type="ECO:0000256" key="1">
    <source>
        <dbReference type="SAM" id="Phobius"/>
    </source>
</evidence>
<proteinExistence type="predicted"/>
<organism evidence="2 3">
    <name type="scientific">Vibrio penaeicida</name>
    <dbReference type="NCBI Taxonomy" id="104609"/>
    <lineage>
        <taxon>Bacteria</taxon>
        <taxon>Pseudomonadati</taxon>
        <taxon>Pseudomonadota</taxon>
        <taxon>Gammaproteobacteria</taxon>
        <taxon>Vibrionales</taxon>
        <taxon>Vibrionaceae</taxon>
        <taxon>Vibrio</taxon>
    </lineage>
</organism>
<gene>
    <name evidence="2" type="ORF">GCM10007932_14030</name>
</gene>
<keyword evidence="1" id="KW-1133">Transmembrane helix</keyword>
<comment type="caution">
    <text evidence="2">The sequence shown here is derived from an EMBL/GenBank/DDBJ whole genome shotgun (WGS) entry which is preliminary data.</text>
</comment>
<keyword evidence="1" id="KW-0472">Membrane</keyword>
<keyword evidence="3" id="KW-1185">Reference proteome</keyword>
<protein>
    <submittedName>
        <fullName evidence="2">MSHA biogenesis protein MshP</fullName>
    </submittedName>
</protein>
<keyword evidence="1" id="KW-0812">Transmembrane</keyword>
<dbReference type="AlphaFoldDB" id="A0AAV5NNE6"/>
<sequence>MSHKKNQTGSVLIIAIFVIVVMGMLALTLVRLEWSNQDTLTREVLGTQAWFLAHSGNEWGLTYMYPLNESAGTPQLTSRCTNLNTAANAAEEALRINSNVPCSSLNITCAQSGSGDLTFYRISSVAVCGGSNTFEVSREQEVWAKAME</sequence>
<name>A0AAV5NNE6_9VIBR</name>
<evidence type="ECO:0000313" key="3">
    <source>
        <dbReference type="Proteomes" id="UP001156690"/>
    </source>
</evidence>
<dbReference type="Proteomes" id="UP001156690">
    <property type="component" value="Unassembled WGS sequence"/>
</dbReference>
<accession>A0AAV5NNE6</accession>
<reference evidence="3" key="1">
    <citation type="journal article" date="2019" name="Int. J. Syst. Evol. Microbiol.">
        <title>The Global Catalogue of Microorganisms (GCM) 10K type strain sequencing project: providing services to taxonomists for standard genome sequencing and annotation.</title>
        <authorList>
            <consortium name="The Broad Institute Genomics Platform"/>
            <consortium name="The Broad Institute Genome Sequencing Center for Infectious Disease"/>
            <person name="Wu L."/>
            <person name="Ma J."/>
        </authorList>
    </citation>
    <scope>NUCLEOTIDE SEQUENCE [LARGE SCALE GENOMIC DNA]</scope>
    <source>
        <strain evidence="3">NBRC 15640</strain>
    </source>
</reference>